<organism evidence="1">
    <name type="scientific">Utricularia reniformis</name>
    <dbReference type="NCBI Taxonomy" id="192314"/>
    <lineage>
        <taxon>Eukaryota</taxon>
        <taxon>Viridiplantae</taxon>
        <taxon>Streptophyta</taxon>
        <taxon>Embryophyta</taxon>
        <taxon>Tracheophyta</taxon>
        <taxon>Spermatophyta</taxon>
        <taxon>Magnoliopsida</taxon>
        <taxon>eudicotyledons</taxon>
        <taxon>Gunneridae</taxon>
        <taxon>Pentapetalae</taxon>
        <taxon>asterids</taxon>
        <taxon>lamiids</taxon>
        <taxon>Lamiales</taxon>
        <taxon>Lentibulariaceae</taxon>
        <taxon>Utricularia</taxon>
    </lineage>
</organism>
<sequence length="39" mass="4320">MGKTGSVSIFLSKVFEPDEFTITQSRCLWPIVSRAGFLA</sequence>
<protein>
    <submittedName>
        <fullName evidence="1">Uncharacterized protein</fullName>
    </submittedName>
</protein>
<gene>
    <name evidence="1" type="ORF">AEK19_MT0273</name>
</gene>
<geneLocation type="mitochondrion" evidence="1"/>
<reference evidence="1" key="1">
    <citation type="submission" date="2017-03" db="EMBL/GenBank/DDBJ databases">
        <title>The mitochondrial genome of the carnivorous plant Utricularia reniformis (Lentibulariaceae): structure, comparative analysis and evolutionary landmarks.</title>
        <authorList>
            <person name="Silva S.R."/>
            <person name="Alvarenga D.O."/>
            <person name="Michael T.P."/>
            <person name="Miranda V.F.O."/>
            <person name="Varani A.M."/>
        </authorList>
    </citation>
    <scope>NUCLEOTIDE SEQUENCE</scope>
</reference>
<keyword evidence="1" id="KW-0496">Mitochondrion</keyword>
<dbReference type="AlphaFoldDB" id="A0A1Y0AZI9"/>
<accession>A0A1Y0AZI9</accession>
<dbReference type="EMBL" id="KY774314">
    <property type="protein sequence ID" value="ART30549.1"/>
    <property type="molecule type" value="Genomic_DNA"/>
</dbReference>
<evidence type="ECO:0000313" key="1">
    <source>
        <dbReference type="EMBL" id="ART30549.1"/>
    </source>
</evidence>
<name>A0A1Y0AZI9_9LAMI</name>
<proteinExistence type="predicted"/>